<comment type="caution">
    <text evidence="1">The sequence shown here is derived from an EMBL/GenBank/DDBJ whole genome shotgun (WGS) entry which is preliminary data.</text>
</comment>
<dbReference type="EMBL" id="NXIB02000253">
    <property type="protein sequence ID" value="PHX53169.1"/>
    <property type="molecule type" value="Genomic_DNA"/>
</dbReference>
<dbReference type="OrthoDB" id="467729at2"/>
<evidence type="ECO:0000313" key="1">
    <source>
        <dbReference type="EMBL" id="PHX53169.1"/>
    </source>
</evidence>
<proteinExistence type="predicted"/>
<name>A0A2G4EUF1_9CYAN</name>
<dbReference type="AlphaFoldDB" id="A0A2G4EUF1"/>
<protein>
    <submittedName>
        <fullName evidence="1">Uncharacterized protein</fullName>
    </submittedName>
</protein>
<evidence type="ECO:0000313" key="2">
    <source>
        <dbReference type="Proteomes" id="UP000226442"/>
    </source>
</evidence>
<sequence length="120" mass="13967">MLQRIKLMPDYSCYPLWDRDDGGDIEPWELPLSEATIERLLNWQKIYDGIIDWDDPASAGFASAQEEIAFEREGVSLWKQLQKELGDEYEIVYFSQLQQRVVSHLGELEEIGIFQKAEIA</sequence>
<organism evidence="1 2">
    <name type="scientific">Tychonema bourrellyi FEM_GT703</name>
    <dbReference type="NCBI Taxonomy" id="2040638"/>
    <lineage>
        <taxon>Bacteria</taxon>
        <taxon>Bacillati</taxon>
        <taxon>Cyanobacteriota</taxon>
        <taxon>Cyanophyceae</taxon>
        <taxon>Oscillatoriophycideae</taxon>
        <taxon>Oscillatoriales</taxon>
        <taxon>Microcoleaceae</taxon>
        <taxon>Tychonema</taxon>
    </lineage>
</organism>
<gene>
    <name evidence="1" type="ORF">CP500_022935</name>
</gene>
<reference evidence="1" key="1">
    <citation type="submission" date="2017-10" db="EMBL/GenBank/DDBJ databases">
        <title>Draft genome sequence of the planktic cyanobacteria Tychonema bourrellyi isolated from alpine lentic freshwater.</title>
        <authorList>
            <person name="Tett A."/>
            <person name="Armanini F."/>
            <person name="Asnicar F."/>
            <person name="Boscaini A."/>
            <person name="Pasolli E."/>
            <person name="Zolfo M."/>
            <person name="Donati C."/>
            <person name="Salmaso N."/>
            <person name="Segata N."/>
        </authorList>
    </citation>
    <scope>NUCLEOTIDE SEQUENCE</scope>
    <source>
        <strain evidence="1">FEM_GT703</strain>
    </source>
</reference>
<keyword evidence="2" id="KW-1185">Reference proteome</keyword>
<accession>A0A2G4EUF1</accession>
<dbReference type="Proteomes" id="UP000226442">
    <property type="component" value="Unassembled WGS sequence"/>
</dbReference>